<gene>
    <name evidence="2" type="ORF">CEE36_10635</name>
</gene>
<organism evidence="2 3">
    <name type="scientific">candidate division TA06 bacterium B3_TA06</name>
    <dbReference type="NCBI Taxonomy" id="2012487"/>
    <lineage>
        <taxon>Bacteria</taxon>
        <taxon>Bacteria division TA06</taxon>
    </lineage>
</organism>
<evidence type="ECO:0000313" key="2">
    <source>
        <dbReference type="EMBL" id="TKJ38491.1"/>
    </source>
</evidence>
<feature type="chain" id="PRO_5021848310" description="PsbP C-terminal domain-containing protein" evidence="1">
    <location>
        <begin position="19"/>
        <end position="191"/>
    </location>
</feature>
<dbReference type="AlphaFoldDB" id="A0A532UU92"/>
<proteinExistence type="predicted"/>
<reference evidence="2 3" key="1">
    <citation type="submission" date="2017-06" db="EMBL/GenBank/DDBJ databases">
        <title>Novel microbial phyla capable of carbon fixation and sulfur reduction in deep-sea sediments.</title>
        <authorList>
            <person name="Huang J."/>
            <person name="Baker B."/>
            <person name="Wang Y."/>
        </authorList>
    </citation>
    <scope>NUCLEOTIDE SEQUENCE [LARGE SCALE GENOMIC DNA]</scope>
    <source>
        <strain evidence="2">B3_TA06</strain>
    </source>
</reference>
<accession>A0A532UU92</accession>
<sequence length="191" mass="20967">MKRFLAILMAGGLAAALAAQTEDPREGAGGIIFGAGFAFVIGAPENWIFDSKSALSIGARAVIYPVGTDLNHTQVIIHANALPLNELTLQEWIEQDIANLEEEFPGIVVKEHPGLMTTDTLTAIVREFEPAESRYGLYERIAYIDIGENVAIISLSAQNKEAYEESIEAFNYVVTEFRKGDKQILLKEQPN</sequence>
<comment type="caution">
    <text evidence="2">The sequence shown here is derived from an EMBL/GenBank/DDBJ whole genome shotgun (WGS) entry which is preliminary data.</text>
</comment>
<evidence type="ECO:0000256" key="1">
    <source>
        <dbReference type="SAM" id="SignalP"/>
    </source>
</evidence>
<feature type="signal peptide" evidence="1">
    <location>
        <begin position="1"/>
        <end position="18"/>
    </location>
</feature>
<keyword evidence="1" id="KW-0732">Signal</keyword>
<name>A0A532UU92_UNCT6</name>
<protein>
    <recommendedName>
        <fullName evidence="4">PsbP C-terminal domain-containing protein</fullName>
    </recommendedName>
</protein>
<evidence type="ECO:0008006" key="4">
    <source>
        <dbReference type="Google" id="ProtNLM"/>
    </source>
</evidence>
<dbReference type="Gene3D" id="3.40.1000.10">
    <property type="entry name" value="Mog1/PsbP, alpha/beta/alpha sandwich"/>
    <property type="match status" value="1"/>
</dbReference>
<dbReference type="Proteomes" id="UP000317778">
    <property type="component" value="Unassembled WGS sequence"/>
</dbReference>
<evidence type="ECO:0000313" key="3">
    <source>
        <dbReference type="Proteomes" id="UP000317778"/>
    </source>
</evidence>
<dbReference type="EMBL" id="NJBO01000026">
    <property type="protein sequence ID" value="TKJ38491.1"/>
    <property type="molecule type" value="Genomic_DNA"/>
</dbReference>